<dbReference type="RefSeq" id="WP_399151120.1">
    <property type="nucleotide sequence ID" value="NZ_CP147982.1"/>
</dbReference>
<evidence type="ECO:0000256" key="1">
    <source>
        <dbReference type="SAM" id="SignalP"/>
    </source>
</evidence>
<gene>
    <name evidence="2" type="ORF">WAB15_12380</name>
</gene>
<dbReference type="Proteomes" id="UP001626628">
    <property type="component" value="Chromosome"/>
</dbReference>
<reference evidence="2 3" key="1">
    <citation type="submission" date="2024-03" db="EMBL/GenBank/DDBJ databases">
        <title>The complete genome of Streptomyces sirii sp.nov.</title>
        <authorList>
            <person name="Zakalyukina Y.V."/>
            <person name="Belik A.R."/>
            <person name="Biryukov M.V."/>
            <person name="Baturina O.A."/>
            <person name="Kabilov M.R."/>
        </authorList>
    </citation>
    <scope>NUCLEOTIDE SEQUENCE [LARGE SCALE GENOMIC DNA]</scope>
    <source>
        <strain evidence="2 3">BP-8</strain>
    </source>
</reference>
<accession>A0ABZ2QNG5</accession>
<evidence type="ECO:0000313" key="3">
    <source>
        <dbReference type="Proteomes" id="UP001626628"/>
    </source>
</evidence>
<organism evidence="2 3">
    <name type="scientific">Streptomyces sirii</name>
    <dbReference type="NCBI Taxonomy" id="3127701"/>
    <lineage>
        <taxon>Bacteria</taxon>
        <taxon>Bacillati</taxon>
        <taxon>Actinomycetota</taxon>
        <taxon>Actinomycetes</taxon>
        <taxon>Kitasatosporales</taxon>
        <taxon>Streptomycetaceae</taxon>
        <taxon>Streptomyces</taxon>
    </lineage>
</organism>
<name>A0ABZ2QNG5_9ACTN</name>
<dbReference type="EMBL" id="CP147982">
    <property type="protein sequence ID" value="WXK76728.1"/>
    <property type="molecule type" value="Genomic_DNA"/>
</dbReference>
<feature type="signal peptide" evidence="1">
    <location>
        <begin position="1"/>
        <end position="24"/>
    </location>
</feature>
<protein>
    <submittedName>
        <fullName evidence="2">Uncharacterized protein</fullName>
    </submittedName>
</protein>
<evidence type="ECO:0000313" key="2">
    <source>
        <dbReference type="EMBL" id="WXK76728.1"/>
    </source>
</evidence>
<sequence>MSKLRYTFTTLAALSLLAAIIAAAAGEQAAPAPRQQLASGAVTGKQVMW</sequence>
<feature type="chain" id="PRO_5047511327" evidence="1">
    <location>
        <begin position="25"/>
        <end position="49"/>
    </location>
</feature>
<keyword evidence="1" id="KW-0732">Signal</keyword>
<proteinExistence type="predicted"/>
<keyword evidence="3" id="KW-1185">Reference proteome</keyword>